<evidence type="ECO:0000259" key="3">
    <source>
        <dbReference type="Pfam" id="PF06283"/>
    </source>
</evidence>
<evidence type="ECO:0000313" key="4">
    <source>
        <dbReference type="EMBL" id="EKD18248.1"/>
    </source>
</evidence>
<accession>K1XBY1</accession>
<dbReference type="GO" id="GO:0016787">
    <property type="term" value="F:hydrolase activity"/>
    <property type="evidence" value="ECO:0007669"/>
    <property type="project" value="UniProtKB-KW"/>
</dbReference>
<dbReference type="PANTHER" id="PTHR40469">
    <property type="entry name" value="SECRETED GLYCOSYL HYDROLASE"/>
    <property type="match status" value="1"/>
</dbReference>
<evidence type="ECO:0000256" key="2">
    <source>
        <dbReference type="SAM" id="SignalP"/>
    </source>
</evidence>
<name>K1XBY1_MARBU</name>
<proteinExistence type="predicted"/>
<keyword evidence="2" id="KW-0732">Signal</keyword>
<feature type="compositionally biased region" description="Basic and acidic residues" evidence="1">
    <location>
        <begin position="156"/>
        <end position="166"/>
    </location>
</feature>
<dbReference type="GeneID" id="18759176"/>
<dbReference type="OrthoDB" id="3482285at2759"/>
<feature type="signal peptide" evidence="2">
    <location>
        <begin position="1"/>
        <end position="19"/>
    </location>
</feature>
<organism evidence="4 5">
    <name type="scientific">Marssonina brunnea f. sp. multigermtubi (strain MB_m1)</name>
    <name type="common">Marssonina leaf spot fungus</name>
    <dbReference type="NCBI Taxonomy" id="1072389"/>
    <lineage>
        <taxon>Eukaryota</taxon>
        <taxon>Fungi</taxon>
        <taxon>Dikarya</taxon>
        <taxon>Ascomycota</taxon>
        <taxon>Pezizomycotina</taxon>
        <taxon>Leotiomycetes</taxon>
        <taxon>Helotiales</taxon>
        <taxon>Drepanopezizaceae</taxon>
        <taxon>Drepanopeziza</taxon>
    </lineage>
</organism>
<dbReference type="HOGENOM" id="CLU_057383_1_2_1"/>
<dbReference type="RefSeq" id="XP_007291130.1">
    <property type="nucleotide sequence ID" value="XM_007291068.1"/>
</dbReference>
<dbReference type="Gene3D" id="3.40.50.880">
    <property type="match status" value="1"/>
</dbReference>
<keyword evidence="5" id="KW-1185">Reference proteome</keyword>
<gene>
    <name evidence="4" type="ORF">MBM_03241</name>
</gene>
<dbReference type="Proteomes" id="UP000006753">
    <property type="component" value="Unassembled WGS sequence"/>
</dbReference>
<dbReference type="OMA" id="FTDEWYD"/>
<dbReference type="PANTHER" id="PTHR40469:SF2">
    <property type="entry name" value="GALACTOSE-BINDING DOMAIN-LIKE SUPERFAMILY PROTEIN"/>
    <property type="match status" value="1"/>
</dbReference>
<feature type="region of interest" description="Disordered" evidence="1">
    <location>
        <begin position="156"/>
        <end position="185"/>
    </location>
</feature>
<dbReference type="Pfam" id="PF06283">
    <property type="entry name" value="ThuA"/>
    <property type="match status" value="1"/>
</dbReference>
<dbReference type="InParanoid" id="K1XBY1"/>
<protein>
    <submittedName>
        <fullName evidence="4">Secreted glycosyl hydrolase</fullName>
    </submittedName>
</protein>
<dbReference type="SUPFAM" id="SSF52317">
    <property type="entry name" value="Class I glutamine amidotransferase-like"/>
    <property type="match status" value="1"/>
</dbReference>
<reference evidence="4 5" key="1">
    <citation type="journal article" date="2012" name="BMC Genomics">
        <title>Sequencing the genome of Marssonina brunnea reveals fungus-poplar co-evolution.</title>
        <authorList>
            <person name="Zhu S."/>
            <person name="Cao Y.-Z."/>
            <person name="Jiang C."/>
            <person name="Tan B.-Y."/>
            <person name="Wang Z."/>
            <person name="Feng S."/>
            <person name="Zhang L."/>
            <person name="Su X.-H."/>
            <person name="Brejova B."/>
            <person name="Vinar T."/>
            <person name="Xu M."/>
            <person name="Wang M.-X."/>
            <person name="Zhang S.-G."/>
            <person name="Huang M.-R."/>
            <person name="Wu R."/>
            <person name="Zhou Y."/>
        </authorList>
    </citation>
    <scope>NUCLEOTIDE SEQUENCE [LARGE SCALE GENOMIC DNA]</scope>
    <source>
        <strain evidence="4 5">MB_m1</strain>
    </source>
</reference>
<evidence type="ECO:0000256" key="1">
    <source>
        <dbReference type="SAM" id="MobiDB-lite"/>
    </source>
</evidence>
<dbReference type="eggNOG" id="ENOG502RZ2Z">
    <property type="taxonomic scope" value="Eukaryota"/>
</dbReference>
<sequence>MKASTLLMLFASAISKINSSATSPHGGHATPSLLIFSKTEGWRHDSIPSGIKLVTSIARQKGWSVAATEDSSVFTAQGLANYTTLVFLQTTGNFMQRNETDALYSFLQNGGTWLGVHAAGDYGDLMPKWYGELVGAQFAYHPCVTDELCSDKQRELYPPDGAERPDTVNLTDTTHPSTRHLPPSHRRTDEWYTYKTNPSLNGSAYTVLAELSEEYIDQYTPAVIRMHPNHPIAWYHLFEGRARAFYTGMGHTNASYAEDYFVRHLTGALEWVAGVDVDVDNEGH</sequence>
<dbReference type="AlphaFoldDB" id="K1XBY1"/>
<feature type="domain" description="ThuA-like" evidence="3">
    <location>
        <begin position="33"/>
        <end position="272"/>
    </location>
</feature>
<dbReference type="InterPro" id="IPR029062">
    <property type="entry name" value="Class_I_gatase-like"/>
</dbReference>
<dbReference type="EMBL" id="JH921433">
    <property type="protein sequence ID" value="EKD18248.1"/>
    <property type="molecule type" value="Genomic_DNA"/>
</dbReference>
<dbReference type="InterPro" id="IPR029010">
    <property type="entry name" value="ThuA-like"/>
</dbReference>
<dbReference type="KEGG" id="mbe:MBM_03241"/>
<evidence type="ECO:0000313" key="5">
    <source>
        <dbReference type="Proteomes" id="UP000006753"/>
    </source>
</evidence>
<feature type="chain" id="PRO_5003853289" evidence="2">
    <location>
        <begin position="20"/>
        <end position="284"/>
    </location>
</feature>
<keyword evidence="4" id="KW-0378">Hydrolase</keyword>